<dbReference type="Proteomes" id="UP000293162">
    <property type="component" value="Unassembled WGS sequence"/>
</dbReference>
<dbReference type="CDD" id="cd04301">
    <property type="entry name" value="NAT_SF"/>
    <property type="match status" value="1"/>
</dbReference>
<feature type="domain" description="N-acetyltransferase" evidence="1">
    <location>
        <begin position="7"/>
        <end position="151"/>
    </location>
</feature>
<comment type="caution">
    <text evidence="2">The sequence shown here is derived from an EMBL/GenBank/DDBJ whole genome shotgun (WGS) entry which is preliminary data.</text>
</comment>
<evidence type="ECO:0000259" key="1">
    <source>
        <dbReference type="PROSITE" id="PS51186"/>
    </source>
</evidence>
<dbReference type="OrthoDB" id="9812289at2"/>
<evidence type="ECO:0000313" key="2">
    <source>
        <dbReference type="EMBL" id="RYU94707.1"/>
    </source>
</evidence>
<name>A0A4Q5LYQ5_9BACT</name>
<organism evidence="2 3">
    <name type="scientific">Emticicia agri</name>
    <dbReference type="NCBI Taxonomy" id="2492393"/>
    <lineage>
        <taxon>Bacteria</taxon>
        <taxon>Pseudomonadati</taxon>
        <taxon>Bacteroidota</taxon>
        <taxon>Cytophagia</taxon>
        <taxon>Cytophagales</taxon>
        <taxon>Leadbetterellaceae</taxon>
        <taxon>Emticicia</taxon>
    </lineage>
</organism>
<dbReference type="Gene3D" id="3.40.630.30">
    <property type="match status" value="1"/>
</dbReference>
<keyword evidence="2" id="KW-0808">Transferase</keyword>
<proteinExistence type="predicted"/>
<dbReference type="AlphaFoldDB" id="A0A4Q5LYQ5"/>
<dbReference type="RefSeq" id="WP_130022098.1">
    <property type="nucleotide sequence ID" value="NZ_SEWF01000022.1"/>
</dbReference>
<protein>
    <submittedName>
        <fullName evidence="2">GNAT family N-acetyltransferase</fullName>
    </submittedName>
</protein>
<dbReference type="PROSITE" id="PS51186">
    <property type="entry name" value="GNAT"/>
    <property type="match status" value="1"/>
</dbReference>
<reference evidence="2 3" key="1">
    <citation type="submission" date="2019-02" db="EMBL/GenBank/DDBJ databases">
        <title>Bacterial novel species Emticicia sp. 17J42-9 isolated from soil.</title>
        <authorList>
            <person name="Jung H.-Y."/>
        </authorList>
    </citation>
    <scope>NUCLEOTIDE SEQUENCE [LARGE SCALE GENOMIC DNA]</scope>
    <source>
        <strain evidence="2 3">17J42-9</strain>
    </source>
</reference>
<dbReference type="SUPFAM" id="SSF55729">
    <property type="entry name" value="Acyl-CoA N-acyltransferases (Nat)"/>
    <property type="match status" value="1"/>
</dbReference>
<dbReference type="Pfam" id="PF00583">
    <property type="entry name" value="Acetyltransf_1"/>
    <property type="match status" value="1"/>
</dbReference>
<sequence>MNTGANVTIRQGTVAECVAISQQIPEFYDRIYGEEAYETRLFNTKSLILVALDGDTPVGFKVGYDRDKDGSFYTWMGGVLSDYRKLHIAQQLADAQEDWARQEGFEAIVLKTRNRFRGMLIFALKNGFCIEKVEQKEAIKDYRIILRKKLINYHI</sequence>
<evidence type="ECO:0000313" key="3">
    <source>
        <dbReference type="Proteomes" id="UP000293162"/>
    </source>
</evidence>
<dbReference type="InterPro" id="IPR016181">
    <property type="entry name" value="Acyl_CoA_acyltransferase"/>
</dbReference>
<dbReference type="GO" id="GO:0016747">
    <property type="term" value="F:acyltransferase activity, transferring groups other than amino-acyl groups"/>
    <property type="evidence" value="ECO:0007669"/>
    <property type="project" value="InterPro"/>
</dbReference>
<gene>
    <name evidence="2" type="ORF">EWM59_15350</name>
</gene>
<accession>A0A4Q5LYQ5</accession>
<dbReference type="EMBL" id="SEWF01000022">
    <property type="protein sequence ID" value="RYU94707.1"/>
    <property type="molecule type" value="Genomic_DNA"/>
</dbReference>
<dbReference type="InterPro" id="IPR000182">
    <property type="entry name" value="GNAT_dom"/>
</dbReference>
<keyword evidence="3" id="KW-1185">Reference proteome</keyword>